<reference evidence="2" key="1">
    <citation type="journal article" date="2012" name="Stand. Genomic Sci.">
        <title>Permanent draft genome sequence of the gliding predator Saprospira grandis strain Sa g1 (= HR1).</title>
        <authorList>
            <person name="Mavromatis K."/>
            <person name="Chertkov O."/>
            <person name="Lapidus A."/>
            <person name="Nolan M."/>
            <person name="Lucas S."/>
            <person name="Tice H."/>
            <person name="Del Rio T.G."/>
            <person name="Cheng J.F."/>
            <person name="Han C."/>
            <person name="Tapia R."/>
            <person name="Bruce D."/>
            <person name="Goodwin L.A."/>
            <person name="Pitluck S."/>
            <person name="Huntemann M."/>
            <person name="Liolios K."/>
            <person name="Pagani I."/>
            <person name="Ivanova N."/>
            <person name="Mikhailova N."/>
            <person name="Pati A."/>
            <person name="Chen A."/>
            <person name="Palaniappan K."/>
            <person name="Land M."/>
            <person name="Brambilla E.M."/>
            <person name="Rohde M."/>
            <person name="Spring S."/>
            <person name="Goker M."/>
            <person name="Detter J.C."/>
            <person name="Bristow J."/>
            <person name="Eisen J.A."/>
            <person name="Markowitz V."/>
            <person name="Hugenholtz P."/>
            <person name="Kyrpides N.C."/>
            <person name="Klenk H.P."/>
            <person name="Woyke T."/>
        </authorList>
    </citation>
    <scope>NUCLEOTIDE SEQUENCE [LARGE SCALE GENOMIC DNA]</scope>
    <source>
        <strain evidence="2">DSM 2844</strain>
    </source>
</reference>
<dbReference type="Proteomes" id="UP000005113">
    <property type="component" value="Unassembled WGS sequence"/>
</dbReference>
<organism evidence="1 2">
    <name type="scientific">Saprospira grandis DSM 2844</name>
    <dbReference type="NCBI Taxonomy" id="694433"/>
    <lineage>
        <taxon>Bacteria</taxon>
        <taxon>Pseudomonadati</taxon>
        <taxon>Bacteroidota</taxon>
        <taxon>Saprospiria</taxon>
        <taxon>Saprospirales</taxon>
        <taxon>Saprospiraceae</taxon>
        <taxon>Saprospira</taxon>
    </lineage>
</organism>
<accession>J1I1Y5</accession>
<evidence type="ECO:0000313" key="2">
    <source>
        <dbReference type="Proteomes" id="UP000005113"/>
    </source>
</evidence>
<dbReference type="InterPro" id="IPR015943">
    <property type="entry name" value="WD40/YVTN_repeat-like_dom_sf"/>
</dbReference>
<evidence type="ECO:0000313" key="1">
    <source>
        <dbReference type="EMBL" id="EJF52675.1"/>
    </source>
</evidence>
<dbReference type="AlphaFoldDB" id="J1I1Y5"/>
<protein>
    <submittedName>
        <fullName evidence="1">Uncharacterized protein</fullName>
    </submittedName>
</protein>
<dbReference type="Gene3D" id="2.130.10.10">
    <property type="entry name" value="YVTN repeat-like/Quinoprotein amine dehydrogenase"/>
    <property type="match status" value="1"/>
</dbReference>
<dbReference type="HOGENOM" id="CLU_780518_0_0_10"/>
<dbReference type="InterPro" id="IPR011047">
    <property type="entry name" value="Quinoprotein_ADH-like_sf"/>
</dbReference>
<dbReference type="EMBL" id="JH719942">
    <property type="protein sequence ID" value="EJF52675.1"/>
    <property type="molecule type" value="Genomic_DNA"/>
</dbReference>
<proteinExistence type="predicted"/>
<dbReference type="SUPFAM" id="SSF50998">
    <property type="entry name" value="Quinoprotein alcohol dehydrogenase-like"/>
    <property type="match status" value="1"/>
</dbReference>
<name>J1I1Y5_9BACT</name>
<gene>
    <name evidence="1" type="ORF">SapgrDRAFT_0946</name>
</gene>
<sequence length="365" mass="42328">MPPQSNLFANMKWFQRIRKAFEALLEEDIENDYADDGHPFRILSQERSFLPNSAKGDFRLYRLHQSFCACWYELLLVRSDDGNLRYELPGWGRAVAISPDKSKLLAARNKQLAIFNAATGQMIGQEKTLDAFIDFLLWLPNEQIAATDGEKIYLLDQELELKAIIHDPIEKGGFIAGMQLGQHPHEIIILDFNQQKLRCIDLRSGALIKETEAQYAEQLFRQNNRLWTAVVNGTQLQEIRFYGLEKLEEKYALPFRGKKGIRFANQPPSDISYHHWTSLPALSPEEQFLLVNDNAGLLWLLDAHTGDHRRTFSPKLLPYVYACLWLNEEEFVALLEDGFLAKMNIRSKSLMFKQQDFDPQQNRFF</sequence>